<feature type="non-terminal residue" evidence="2">
    <location>
        <position position="1"/>
    </location>
</feature>
<reference evidence="2" key="1">
    <citation type="submission" date="2022-12" db="EMBL/GenBank/DDBJ databases">
        <authorList>
            <person name="Alioto T."/>
            <person name="Alioto T."/>
            <person name="Gomez Garrido J."/>
        </authorList>
    </citation>
    <scope>NUCLEOTIDE SEQUENCE</scope>
</reference>
<sequence length="88" mass="10055">LPRRTQRALSVAIAVGYDFHKDKKTLLTLLSSVSIQQQSTRQFSPRKRGTLAKHKQEKESTNCTNSQQHLFHRSGLTRHLIVFILTAV</sequence>
<keyword evidence="3" id="KW-1185">Reference proteome</keyword>
<gene>
    <name evidence="2" type="ORF">PODLI_1B024498</name>
</gene>
<feature type="region of interest" description="Disordered" evidence="1">
    <location>
        <begin position="40"/>
        <end position="66"/>
    </location>
</feature>
<feature type="compositionally biased region" description="Basic residues" evidence="1">
    <location>
        <begin position="44"/>
        <end position="53"/>
    </location>
</feature>
<proteinExistence type="predicted"/>
<protein>
    <submittedName>
        <fullName evidence="2">Uncharacterized protein</fullName>
    </submittedName>
</protein>
<name>A0AA35L0H4_9SAUR</name>
<dbReference type="EMBL" id="OX395136">
    <property type="protein sequence ID" value="CAI5787066.1"/>
    <property type="molecule type" value="Genomic_DNA"/>
</dbReference>
<organism evidence="2 3">
    <name type="scientific">Podarcis lilfordi</name>
    <name type="common">Lilford's wall lizard</name>
    <dbReference type="NCBI Taxonomy" id="74358"/>
    <lineage>
        <taxon>Eukaryota</taxon>
        <taxon>Metazoa</taxon>
        <taxon>Chordata</taxon>
        <taxon>Craniata</taxon>
        <taxon>Vertebrata</taxon>
        <taxon>Euteleostomi</taxon>
        <taxon>Lepidosauria</taxon>
        <taxon>Squamata</taxon>
        <taxon>Bifurcata</taxon>
        <taxon>Unidentata</taxon>
        <taxon>Episquamata</taxon>
        <taxon>Laterata</taxon>
        <taxon>Lacertibaenia</taxon>
        <taxon>Lacertidae</taxon>
        <taxon>Podarcis</taxon>
    </lineage>
</organism>
<evidence type="ECO:0000313" key="2">
    <source>
        <dbReference type="EMBL" id="CAI5787066.1"/>
    </source>
</evidence>
<feature type="non-terminal residue" evidence="2">
    <location>
        <position position="88"/>
    </location>
</feature>
<dbReference type="AlphaFoldDB" id="A0AA35L0H4"/>
<evidence type="ECO:0000256" key="1">
    <source>
        <dbReference type="SAM" id="MobiDB-lite"/>
    </source>
</evidence>
<evidence type="ECO:0000313" key="3">
    <source>
        <dbReference type="Proteomes" id="UP001178461"/>
    </source>
</evidence>
<accession>A0AA35L0H4</accession>
<dbReference type="Proteomes" id="UP001178461">
    <property type="component" value="Chromosome 11"/>
</dbReference>